<evidence type="ECO:0000313" key="3">
    <source>
        <dbReference type="EMBL" id="QWQ31257.1"/>
    </source>
</evidence>
<reference evidence="3" key="1">
    <citation type="submission" date="2021-06" db="EMBL/GenBank/DDBJ databases">
        <title>An adapted protocol for Saccharibacteria cultivation: two new species join this phylum of Candidate Phyla Radiations.</title>
        <authorList>
            <person name="Ibrahim A."/>
            <person name="Maatouk M."/>
            <person name="Raoult D."/>
            <person name="Bittar F."/>
        </authorList>
    </citation>
    <scope>NUCLEOTIDE SEQUENCE</scope>
    <source>
        <strain evidence="3">IHU2</strain>
    </source>
</reference>
<dbReference type="EMBL" id="CP076459">
    <property type="protein sequence ID" value="QWQ31257.1"/>
    <property type="molecule type" value="Genomic_DNA"/>
</dbReference>
<organism evidence="3 4">
    <name type="scientific">Candidatus Minimicrobia vallesae</name>
    <dbReference type="NCBI Taxonomy" id="2841264"/>
    <lineage>
        <taxon>Bacteria</taxon>
        <taxon>Candidatus Saccharimonadota</taxon>
        <taxon>Candidatus Saccharimonadota incertae sedis</taxon>
        <taxon>Candidatus Minimicrobia</taxon>
    </lineage>
</organism>
<keyword evidence="1" id="KW-0732">Signal</keyword>
<dbReference type="Pfam" id="PF03990">
    <property type="entry name" value="DUF348"/>
    <property type="match status" value="1"/>
</dbReference>
<dbReference type="KEGG" id="mvl:KOY49_03680"/>
<evidence type="ECO:0000256" key="1">
    <source>
        <dbReference type="ARBA" id="ARBA00022729"/>
    </source>
</evidence>
<dbReference type="Proteomes" id="UP000677117">
    <property type="component" value="Chromosome"/>
</dbReference>
<evidence type="ECO:0000259" key="2">
    <source>
        <dbReference type="PROSITE" id="PS51109"/>
    </source>
</evidence>
<dbReference type="PROSITE" id="PS51109">
    <property type="entry name" value="G5"/>
    <property type="match status" value="1"/>
</dbReference>
<dbReference type="Gene3D" id="2.20.230.10">
    <property type="entry name" value="Resuscitation-promoting factor rpfb"/>
    <property type="match status" value="1"/>
</dbReference>
<accession>A0A8F1MAD8</accession>
<dbReference type="InterPro" id="IPR007137">
    <property type="entry name" value="DUF348"/>
</dbReference>
<dbReference type="Pfam" id="PF07501">
    <property type="entry name" value="G5"/>
    <property type="match status" value="1"/>
</dbReference>
<sequence length="339" mass="37265">MRAKGLFFGKIIGLAVLVAIATPMISFADGNASGEHLVRIYDRGEEKTIITNALTVRQALRAAKITIDEKIDAVEPNIDMELTGAKYQVNIFRARPITIVDGNKRLKVTTAEQTPALIAKAAGLTLYREDKTHFTNSDDLLVNGVGLVMKIERSKQRTITEEVDVNFEIEQIKDDSQPIGFKSVKQLGEKGVRKVTYRVEVENEREISRKEVASEITKQPKKQIEIIGTKPKNPLTKSKGAQIFTDSKGVAHRETYYDLPMNIVIKACGSGGTYTVRADGAKVDKDGYILVAANYGNYPRCSVVETSMGPGKVYDTGGFAAKHPHGFDLATDWTNGDGR</sequence>
<dbReference type="InterPro" id="IPR011098">
    <property type="entry name" value="G5_dom"/>
</dbReference>
<protein>
    <submittedName>
        <fullName evidence="3">G5 domain-containing protein</fullName>
    </submittedName>
</protein>
<dbReference type="AlphaFoldDB" id="A0A8F1MAD8"/>
<proteinExistence type="predicted"/>
<gene>
    <name evidence="3" type="ORF">KOY49_03680</name>
</gene>
<name>A0A8F1MAD8_9BACT</name>
<evidence type="ECO:0000313" key="4">
    <source>
        <dbReference type="Proteomes" id="UP000677117"/>
    </source>
</evidence>
<dbReference type="RefSeq" id="WP_232736054.1">
    <property type="nucleotide sequence ID" value="NZ_CP076459.1"/>
</dbReference>
<feature type="domain" description="G5" evidence="2">
    <location>
        <begin position="151"/>
        <end position="231"/>
    </location>
</feature>
<dbReference type="SMART" id="SM01208">
    <property type="entry name" value="G5"/>
    <property type="match status" value="1"/>
</dbReference>
<keyword evidence="4" id="KW-1185">Reference proteome</keyword>